<dbReference type="EMBL" id="CAWUHB010000004">
    <property type="protein sequence ID" value="CAK7211757.1"/>
    <property type="molecule type" value="Genomic_DNA"/>
</dbReference>
<evidence type="ECO:0000313" key="1">
    <source>
        <dbReference type="EMBL" id="CAK7211757.1"/>
    </source>
</evidence>
<dbReference type="Proteomes" id="UP001642405">
    <property type="component" value="Unassembled WGS sequence"/>
</dbReference>
<proteinExistence type="predicted"/>
<name>A0ABP0AX19_9PEZI</name>
<organism evidence="1 2">
    <name type="scientific">Sporothrix curviconia</name>
    <dbReference type="NCBI Taxonomy" id="1260050"/>
    <lineage>
        <taxon>Eukaryota</taxon>
        <taxon>Fungi</taxon>
        <taxon>Dikarya</taxon>
        <taxon>Ascomycota</taxon>
        <taxon>Pezizomycotina</taxon>
        <taxon>Sordariomycetes</taxon>
        <taxon>Sordariomycetidae</taxon>
        <taxon>Ophiostomatales</taxon>
        <taxon>Ophiostomataceae</taxon>
        <taxon>Sporothrix</taxon>
    </lineage>
</organism>
<reference evidence="1 2" key="1">
    <citation type="submission" date="2024-01" db="EMBL/GenBank/DDBJ databases">
        <authorList>
            <person name="Allen C."/>
            <person name="Tagirdzhanova G."/>
        </authorList>
    </citation>
    <scope>NUCLEOTIDE SEQUENCE [LARGE SCALE GENOMIC DNA]</scope>
</reference>
<sequence length="203" mass="21502">MGNHAVVETPVRPAALLSFILARCTHPTTLIVCSSSADFVQRCAHDDYYDGDGCTEPLHTASLLQVAVARHVRVAFVPTVAHLRSFLAAFNLAASRMPPPPVVVSSGSNSSNDNDPERLSVSRGDRALVVYDFVRLHKGTSEWSGQGLGASTAVLAEAGWRTGLDVLVVESGAPVTGETPDAKQETVLDTRAPVLTSRLSIAD</sequence>
<gene>
    <name evidence="1" type="ORF">SCUCBS95973_001227</name>
</gene>
<comment type="caution">
    <text evidence="1">The sequence shown here is derived from an EMBL/GenBank/DDBJ whole genome shotgun (WGS) entry which is preliminary data.</text>
</comment>
<evidence type="ECO:0000313" key="2">
    <source>
        <dbReference type="Proteomes" id="UP001642405"/>
    </source>
</evidence>
<protein>
    <submittedName>
        <fullName evidence="1">Uncharacterized protein</fullName>
    </submittedName>
</protein>
<keyword evidence="2" id="KW-1185">Reference proteome</keyword>
<accession>A0ABP0AX19</accession>